<evidence type="ECO:0000313" key="13">
    <source>
        <dbReference type="Proteomes" id="UP000267096"/>
    </source>
</evidence>
<protein>
    <recommendedName>
        <fullName evidence="5">Elongator complex protein 2</fullName>
    </recommendedName>
</protein>
<dbReference type="Proteomes" id="UP000267096">
    <property type="component" value="Unassembled WGS sequence"/>
</dbReference>
<name>A0A3P6NT87_ANISI</name>
<keyword evidence="7 11" id="KW-0853">WD repeat</keyword>
<evidence type="ECO:0000313" key="12">
    <source>
        <dbReference type="EMBL" id="VDK19183.1"/>
    </source>
</evidence>
<proteinExistence type="inferred from homology"/>
<dbReference type="OrthoDB" id="27911at2759"/>
<dbReference type="Pfam" id="PF00400">
    <property type="entry name" value="WD40"/>
    <property type="match status" value="1"/>
</dbReference>
<comment type="pathway">
    <text evidence="3">tRNA modification; 5-methoxycarbonylmethyl-2-thiouridine-tRNA biosynthesis.</text>
</comment>
<keyword evidence="6" id="KW-0963">Cytoplasm</keyword>
<sequence>MKASSKTDGVHSRIIWTCSWSSDDRYFATGARDKKVALWSVAANDNEEKSTHVQIALQSKRSESVTAIAFCPCLLNQSYVLAIGLENGQIELVAWNPSIGTATDLSLLASLDGCRAHSQTIARLRFRPKPGKWMSVCESEKSTNENIYELASVANDNAVKVHRIHLLN</sequence>
<dbReference type="GO" id="GO:0005737">
    <property type="term" value="C:cytoplasm"/>
    <property type="evidence" value="ECO:0007669"/>
    <property type="project" value="UniProtKB-SubCell"/>
</dbReference>
<accession>A0A3P6NT87</accession>
<organism evidence="12 13">
    <name type="scientific">Anisakis simplex</name>
    <name type="common">Herring worm</name>
    <dbReference type="NCBI Taxonomy" id="6269"/>
    <lineage>
        <taxon>Eukaryota</taxon>
        <taxon>Metazoa</taxon>
        <taxon>Ecdysozoa</taxon>
        <taxon>Nematoda</taxon>
        <taxon>Chromadorea</taxon>
        <taxon>Rhabditida</taxon>
        <taxon>Spirurina</taxon>
        <taxon>Ascaridomorpha</taxon>
        <taxon>Ascaridoidea</taxon>
        <taxon>Anisakidae</taxon>
        <taxon>Anisakis</taxon>
        <taxon>Anisakis simplex complex</taxon>
    </lineage>
</organism>
<evidence type="ECO:0000256" key="9">
    <source>
        <dbReference type="ARBA" id="ARBA00022737"/>
    </source>
</evidence>
<dbReference type="Gene3D" id="2.130.10.10">
    <property type="entry name" value="YVTN repeat-like/Quinoprotein amine dehydrogenase"/>
    <property type="match status" value="1"/>
</dbReference>
<evidence type="ECO:0000256" key="10">
    <source>
        <dbReference type="ARBA" id="ARBA00023242"/>
    </source>
</evidence>
<keyword evidence="8" id="KW-0819">tRNA processing</keyword>
<evidence type="ECO:0000256" key="7">
    <source>
        <dbReference type="ARBA" id="ARBA00022574"/>
    </source>
</evidence>
<evidence type="ECO:0000256" key="1">
    <source>
        <dbReference type="ARBA" id="ARBA00004123"/>
    </source>
</evidence>
<dbReference type="UniPathway" id="UPA00988"/>
<gene>
    <name evidence="12" type="ORF">ASIM_LOCUS1744</name>
</gene>
<dbReference type="SUPFAM" id="SSF50978">
    <property type="entry name" value="WD40 repeat-like"/>
    <property type="match status" value="1"/>
</dbReference>
<dbReference type="PROSITE" id="PS50082">
    <property type="entry name" value="WD_REPEATS_2"/>
    <property type="match status" value="1"/>
</dbReference>
<keyword evidence="9" id="KW-0677">Repeat</keyword>
<evidence type="ECO:0000256" key="4">
    <source>
        <dbReference type="ARBA" id="ARBA00005881"/>
    </source>
</evidence>
<evidence type="ECO:0000256" key="8">
    <source>
        <dbReference type="ARBA" id="ARBA00022694"/>
    </source>
</evidence>
<dbReference type="EMBL" id="UYRR01002004">
    <property type="protein sequence ID" value="VDK19183.1"/>
    <property type="molecule type" value="Genomic_DNA"/>
</dbReference>
<dbReference type="InterPro" id="IPR015943">
    <property type="entry name" value="WD40/YVTN_repeat-like_dom_sf"/>
</dbReference>
<dbReference type="GO" id="GO:0005634">
    <property type="term" value="C:nucleus"/>
    <property type="evidence" value="ECO:0007669"/>
    <property type="project" value="UniProtKB-SubCell"/>
</dbReference>
<feature type="repeat" description="WD" evidence="11">
    <location>
        <begin position="11"/>
        <end position="49"/>
    </location>
</feature>
<dbReference type="GO" id="GO:0002098">
    <property type="term" value="P:tRNA wobble uridine modification"/>
    <property type="evidence" value="ECO:0007669"/>
    <property type="project" value="InterPro"/>
</dbReference>
<dbReference type="PANTHER" id="PTHR44111">
    <property type="entry name" value="ELONGATOR COMPLEX PROTEIN 2"/>
    <property type="match status" value="1"/>
</dbReference>
<comment type="subcellular location">
    <subcellularLocation>
        <location evidence="2">Cytoplasm</location>
    </subcellularLocation>
    <subcellularLocation>
        <location evidence="1">Nucleus</location>
    </subcellularLocation>
</comment>
<dbReference type="InterPro" id="IPR037289">
    <property type="entry name" value="Elp2"/>
</dbReference>
<keyword evidence="10" id="KW-0539">Nucleus</keyword>
<comment type="similarity">
    <text evidence="4">Belongs to the WD repeat ELP2 family.</text>
</comment>
<dbReference type="InterPro" id="IPR036322">
    <property type="entry name" value="WD40_repeat_dom_sf"/>
</dbReference>
<evidence type="ECO:0000256" key="6">
    <source>
        <dbReference type="ARBA" id="ARBA00022490"/>
    </source>
</evidence>
<dbReference type="GO" id="GO:0033588">
    <property type="term" value="C:elongator holoenzyme complex"/>
    <property type="evidence" value="ECO:0007669"/>
    <property type="project" value="InterPro"/>
</dbReference>
<keyword evidence="13" id="KW-1185">Reference proteome</keyword>
<dbReference type="AlphaFoldDB" id="A0A3P6NT87"/>
<dbReference type="InterPro" id="IPR001680">
    <property type="entry name" value="WD40_rpt"/>
</dbReference>
<reference evidence="12 13" key="1">
    <citation type="submission" date="2018-11" db="EMBL/GenBank/DDBJ databases">
        <authorList>
            <consortium name="Pathogen Informatics"/>
        </authorList>
    </citation>
    <scope>NUCLEOTIDE SEQUENCE [LARGE SCALE GENOMIC DNA]</scope>
</reference>
<dbReference type="PANTHER" id="PTHR44111:SF1">
    <property type="entry name" value="ELONGATOR COMPLEX PROTEIN 2"/>
    <property type="match status" value="1"/>
</dbReference>
<evidence type="ECO:0000256" key="3">
    <source>
        <dbReference type="ARBA" id="ARBA00005043"/>
    </source>
</evidence>
<dbReference type="SMART" id="SM00320">
    <property type="entry name" value="WD40"/>
    <property type="match status" value="1"/>
</dbReference>
<evidence type="ECO:0000256" key="5">
    <source>
        <dbReference type="ARBA" id="ARBA00020267"/>
    </source>
</evidence>
<evidence type="ECO:0000256" key="11">
    <source>
        <dbReference type="PROSITE-ProRule" id="PRU00221"/>
    </source>
</evidence>
<evidence type="ECO:0000256" key="2">
    <source>
        <dbReference type="ARBA" id="ARBA00004496"/>
    </source>
</evidence>